<evidence type="ECO:0000259" key="6">
    <source>
        <dbReference type="PROSITE" id="PS50035"/>
    </source>
</evidence>
<evidence type="ECO:0000256" key="4">
    <source>
        <dbReference type="ARBA" id="ARBA00022525"/>
    </source>
</evidence>
<dbReference type="Gene3D" id="3.30.870.10">
    <property type="entry name" value="Endonuclease Chain A"/>
    <property type="match status" value="1"/>
</dbReference>
<evidence type="ECO:0000256" key="3">
    <source>
        <dbReference type="ARBA" id="ARBA00018392"/>
    </source>
</evidence>
<sequence>MLAAQSGVRVQIVTPHWGDSSIVHEVTRSYYEVLVAAGVQIWEYTPGYVHAKVVVADDDTAVVGTINFDYRSFYLHQECAVWLDEVDAIADIIADVDVTIAISTPMTLEYLRSIRWPRRVWRAILRTFAPMM</sequence>
<dbReference type="PANTHER" id="PTHR21248:SF22">
    <property type="entry name" value="PHOSPHOLIPASE D"/>
    <property type="match status" value="1"/>
</dbReference>
<dbReference type="SUPFAM" id="SSF56024">
    <property type="entry name" value="Phospholipase D/nuclease"/>
    <property type="match status" value="1"/>
</dbReference>
<dbReference type="Proteomes" id="UP000485880">
    <property type="component" value="Unassembled WGS sequence"/>
</dbReference>
<dbReference type="InterPro" id="IPR025202">
    <property type="entry name" value="PLD-like_dom"/>
</dbReference>
<dbReference type="Pfam" id="PF13091">
    <property type="entry name" value="PLDc_2"/>
    <property type="match status" value="1"/>
</dbReference>
<dbReference type="PANTHER" id="PTHR21248">
    <property type="entry name" value="CARDIOLIPIN SYNTHASE"/>
    <property type="match status" value="1"/>
</dbReference>
<dbReference type="GO" id="GO:0005576">
    <property type="term" value="C:extracellular region"/>
    <property type="evidence" value="ECO:0007669"/>
    <property type="project" value="UniProtKB-SubCell"/>
</dbReference>
<accession>A0A8B6M470</accession>
<gene>
    <name evidence="7" type="ORF">MPC4_1310001</name>
</gene>
<reference evidence="7 8" key="1">
    <citation type="submission" date="2019-05" db="EMBL/GenBank/DDBJ databases">
        <authorList>
            <person name="Farhan Ul Haque M."/>
        </authorList>
    </citation>
    <scope>NUCLEOTIDE SEQUENCE [LARGE SCALE GENOMIC DNA]</scope>
    <source>
        <strain evidence="7">2</strain>
    </source>
</reference>
<comment type="caution">
    <text evidence="7">The sequence shown here is derived from an EMBL/GenBank/DDBJ whole genome shotgun (WGS) entry which is preliminary data.</text>
</comment>
<evidence type="ECO:0000256" key="1">
    <source>
        <dbReference type="ARBA" id="ARBA00003145"/>
    </source>
</evidence>
<comment type="subcellular location">
    <subcellularLocation>
        <location evidence="2">Secreted</location>
    </subcellularLocation>
</comment>
<organism evidence="7 8">
    <name type="scientific">Methylocella tundrae</name>
    <dbReference type="NCBI Taxonomy" id="227605"/>
    <lineage>
        <taxon>Bacteria</taxon>
        <taxon>Pseudomonadati</taxon>
        <taxon>Pseudomonadota</taxon>
        <taxon>Alphaproteobacteria</taxon>
        <taxon>Hyphomicrobiales</taxon>
        <taxon>Beijerinckiaceae</taxon>
        <taxon>Methylocella</taxon>
    </lineage>
</organism>
<keyword evidence="8" id="KW-1185">Reference proteome</keyword>
<name>A0A8B6M470_METTU</name>
<evidence type="ECO:0000313" key="8">
    <source>
        <dbReference type="Proteomes" id="UP000485880"/>
    </source>
</evidence>
<dbReference type="SMART" id="SM00155">
    <property type="entry name" value="PLDc"/>
    <property type="match status" value="1"/>
</dbReference>
<dbReference type="GO" id="GO:0030572">
    <property type="term" value="F:phosphatidyltransferase activity"/>
    <property type="evidence" value="ECO:0007669"/>
    <property type="project" value="UniProtKB-ARBA"/>
</dbReference>
<dbReference type="EMBL" id="CABFMQ020000037">
    <property type="protein sequence ID" value="VTZ49100.1"/>
    <property type="molecule type" value="Genomic_DNA"/>
</dbReference>
<evidence type="ECO:0000256" key="2">
    <source>
        <dbReference type="ARBA" id="ARBA00004613"/>
    </source>
</evidence>
<evidence type="ECO:0000256" key="5">
    <source>
        <dbReference type="ARBA" id="ARBA00029594"/>
    </source>
</evidence>
<dbReference type="InterPro" id="IPR001736">
    <property type="entry name" value="PLipase_D/transphosphatidylase"/>
</dbReference>
<comment type="function">
    <text evidence="1">Could be a virulence factor.</text>
</comment>
<dbReference type="GO" id="GO:0032049">
    <property type="term" value="P:cardiolipin biosynthetic process"/>
    <property type="evidence" value="ECO:0007669"/>
    <property type="project" value="UniProtKB-ARBA"/>
</dbReference>
<evidence type="ECO:0000313" key="7">
    <source>
        <dbReference type="EMBL" id="VTZ49100.1"/>
    </source>
</evidence>
<protein>
    <recommendedName>
        <fullName evidence="3">Phospholipase D</fullName>
    </recommendedName>
    <alternativeName>
        <fullName evidence="5">Choline phosphatase</fullName>
    </alternativeName>
</protein>
<dbReference type="PROSITE" id="PS50035">
    <property type="entry name" value="PLD"/>
    <property type="match status" value="1"/>
</dbReference>
<keyword evidence="4" id="KW-0964">Secreted</keyword>
<proteinExistence type="predicted"/>
<dbReference type="AlphaFoldDB" id="A0A8B6M470"/>
<feature type="domain" description="PLD phosphodiesterase" evidence="6">
    <location>
        <begin position="45"/>
        <end position="72"/>
    </location>
</feature>